<evidence type="ECO:0000259" key="2">
    <source>
        <dbReference type="Pfam" id="PF01370"/>
    </source>
</evidence>
<dbReference type="EMBL" id="SMFZ01000001">
    <property type="protein sequence ID" value="TCK27553.1"/>
    <property type="molecule type" value="Genomic_DNA"/>
</dbReference>
<dbReference type="InterPro" id="IPR001509">
    <property type="entry name" value="Epimerase_deHydtase"/>
</dbReference>
<keyword evidence="4" id="KW-1185">Reference proteome</keyword>
<organism evidence="3 4">
    <name type="scientific">Pseudonocardia endophytica</name>
    <dbReference type="NCBI Taxonomy" id="401976"/>
    <lineage>
        <taxon>Bacteria</taxon>
        <taxon>Bacillati</taxon>
        <taxon>Actinomycetota</taxon>
        <taxon>Actinomycetes</taxon>
        <taxon>Pseudonocardiales</taxon>
        <taxon>Pseudonocardiaceae</taxon>
        <taxon>Pseudonocardia</taxon>
    </lineage>
</organism>
<feature type="region of interest" description="Disordered" evidence="1">
    <location>
        <begin position="362"/>
        <end position="385"/>
    </location>
</feature>
<feature type="region of interest" description="Disordered" evidence="1">
    <location>
        <begin position="113"/>
        <end position="139"/>
    </location>
</feature>
<dbReference type="GO" id="GO:0004029">
    <property type="term" value="F:aldehyde dehydrogenase (NAD+) activity"/>
    <property type="evidence" value="ECO:0007669"/>
    <property type="project" value="TreeGrafter"/>
</dbReference>
<comment type="caution">
    <text evidence="3">The sequence shown here is derived from an EMBL/GenBank/DDBJ whole genome shotgun (WGS) entry which is preliminary data.</text>
</comment>
<sequence length="468" mass="49801">MHVFVTGGTGTIGTAVVAELLDHGHTVLALARSADSARTIETAGAEPLRGDLSDVDVLRSGAARSDGVVSLAFGRDYGSPEALAAGIAEESAALAALSDELVGSDRPLVAVSGTPWIPGRPSTEDDPLSTDGPVGGRSRSVNALLDMASRGVRSTAVRMPRSVHDEGRGGFAGLLTEAARRSGVAGYPGDGTQRWPAVHARDAAVLFRLALESAPAGTAWHAVADEGDAVRDIAAVVGRRLGLPVEPVPEETFGPFGPIFAADQPSSSAHTRDALGWKPTHPSLLEDLENIRPRSRSARGVVPALALGELDGEAVRVAQLHRPLEATVPRRDPHLDPLRDEVGVQPVEVVRPELDLDERRRGTEAVGGPTGLKQTHRARAESHQREPAVADLLDESQRLVERDRLRDVTDGQTEALEPRGHQRLLRTFDECATSRHLRWRTERSDAALRAEAILRRDARSPPVVASSS</sequence>
<dbReference type="Gene3D" id="3.40.50.720">
    <property type="entry name" value="NAD(P)-binding Rossmann-like Domain"/>
    <property type="match status" value="1"/>
</dbReference>
<dbReference type="Pfam" id="PF01370">
    <property type="entry name" value="Epimerase"/>
    <property type="match status" value="1"/>
</dbReference>
<dbReference type="AlphaFoldDB" id="A0A4R1I0Y4"/>
<dbReference type="GO" id="GO:0005737">
    <property type="term" value="C:cytoplasm"/>
    <property type="evidence" value="ECO:0007669"/>
    <property type="project" value="TreeGrafter"/>
</dbReference>
<gene>
    <name evidence="3" type="ORF">EV378_3425</name>
</gene>
<evidence type="ECO:0000313" key="4">
    <source>
        <dbReference type="Proteomes" id="UP000295560"/>
    </source>
</evidence>
<dbReference type="Proteomes" id="UP000295560">
    <property type="component" value="Unassembled WGS sequence"/>
</dbReference>
<evidence type="ECO:0000313" key="3">
    <source>
        <dbReference type="EMBL" id="TCK27553.1"/>
    </source>
</evidence>
<protein>
    <submittedName>
        <fullName evidence="3">Nucleoside-diphosphate-sugar epimerase</fullName>
    </submittedName>
</protein>
<feature type="domain" description="NAD-dependent epimerase/dehydratase" evidence="2">
    <location>
        <begin position="3"/>
        <end position="215"/>
    </location>
</feature>
<name>A0A4R1I0Y4_PSEEN</name>
<accession>A0A4R1I0Y4</accession>
<evidence type="ECO:0000256" key="1">
    <source>
        <dbReference type="SAM" id="MobiDB-lite"/>
    </source>
</evidence>
<dbReference type="PANTHER" id="PTHR48079:SF6">
    <property type="entry name" value="NAD(P)-BINDING DOMAIN-CONTAINING PROTEIN-RELATED"/>
    <property type="match status" value="1"/>
</dbReference>
<dbReference type="InterPro" id="IPR051783">
    <property type="entry name" value="NAD(P)-dependent_oxidoreduct"/>
</dbReference>
<dbReference type="SUPFAM" id="SSF51735">
    <property type="entry name" value="NAD(P)-binding Rossmann-fold domains"/>
    <property type="match status" value="1"/>
</dbReference>
<proteinExistence type="predicted"/>
<reference evidence="3 4" key="1">
    <citation type="submission" date="2019-03" db="EMBL/GenBank/DDBJ databases">
        <title>Sequencing the genomes of 1000 actinobacteria strains.</title>
        <authorList>
            <person name="Klenk H.-P."/>
        </authorList>
    </citation>
    <scope>NUCLEOTIDE SEQUENCE [LARGE SCALE GENOMIC DNA]</scope>
    <source>
        <strain evidence="3 4">DSM 44969</strain>
    </source>
</reference>
<dbReference type="PANTHER" id="PTHR48079">
    <property type="entry name" value="PROTEIN YEEZ"/>
    <property type="match status" value="1"/>
</dbReference>
<dbReference type="InterPro" id="IPR036291">
    <property type="entry name" value="NAD(P)-bd_dom_sf"/>
</dbReference>